<dbReference type="AlphaFoldDB" id="A0A0T6B740"/>
<dbReference type="PROSITE" id="PS00726">
    <property type="entry name" value="AP_NUCLEASE_F1_1"/>
    <property type="match status" value="1"/>
</dbReference>
<keyword evidence="7" id="KW-0464">Manganese</keyword>
<dbReference type="PANTHER" id="PTHR22748:SF6">
    <property type="entry name" value="DNA-(APURINIC OR APYRIMIDINIC SITE) ENDONUCLEASE"/>
    <property type="match status" value="1"/>
</dbReference>
<evidence type="ECO:0000256" key="1">
    <source>
        <dbReference type="ARBA" id="ARBA00000493"/>
    </source>
</evidence>
<evidence type="ECO:0000256" key="9">
    <source>
        <dbReference type="SAM" id="MobiDB-lite"/>
    </source>
</evidence>
<dbReference type="InterPro" id="IPR036691">
    <property type="entry name" value="Endo/exonu/phosph_ase_sf"/>
</dbReference>
<dbReference type="GO" id="GO:0003906">
    <property type="term" value="F:DNA-(apurinic or apyrimidinic site) endonuclease activity"/>
    <property type="evidence" value="ECO:0007669"/>
    <property type="project" value="TreeGrafter"/>
</dbReference>
<feature type="binding site" evidence="7">
    <location>
        <position position="180"/>
    </location>
    <ligand>
        <name>Mg(2+)</name>
        <dbReference type="ChEBI" id="CHEBI:18420"/>
        <label>1</label>
    </ligand>
</feature>
<keyword evidence="4 7" id="KW-0479">Metal-binding</keyword>
<feature type="compositionally biased region" description="Polar residues" evidence="9">
    <location>
        <begin position="147"/>
        <end position="156"/>
    </location>
</feature>
<evidence type="ECO:0000256" key="3">
    <source>
        <dbReference type="ARBA" id="ARBA00012115"/>
    </source>
</evidence>
<dbReference type="Gene3D" id="3.60.10.10">
    <property type="entry name" value="Endonuclease/exonuclease/phosphatase"/>
    <property type="match status" value="1"/>
</dbReference>
<accession>A0A0T6B740</accession>
<dbReference type="PROSITE" id="PS51435">
    <property type="entry name" value="AP_NUCLEASE_F1_4"/>
    <property type="match status" value="1"/>
</dbReference>
<dbReference type="InterPro" id="IPR020847">
    <property type="entry name" value="AP_endonuclease_F1_BS"/>
</dbReference>
<dbReference type="InterPro" id="IPR005135">
    <property type="entry name" value="Endo/exonuclease/phosphatase"/>
</dbReference>
<feature type="region of interest" description="Disordered" evidence="9">
    <location>
        <begin position="1"/>
        <end position="39"/>
    </location>
</feature>
<evidence type="ECO:0000256" key="6">
    <source>
        <dbReference type="ARBA" id="ARBA00022842"/>
    </source>
</evidence>
<keyword evidence="8" id="KW-0234">DNA repair</keyword>
<comment type="cofactor">
    <cofactor evidence="7 8">
        <name>Mg(2+)</name>
        <dbReference type="ChEBI" id="CHEBI:18420"/>
    </cofactor>
    <cofactor evidence="7 8">
        <name>Mn(2+)</name>
        <dbReference type="ChEBI" id="CHEBI:29035"/>
    </cofactor>
    <text evidence="7 8">Probably binds two magnesium or manganese ions per subunit.</text>
</comment>
<feature type="compositionally biased region" description="Basic and acidic residues" evidence="9">
    <location>
        <begin position="66"/>
        <end position="81"/>
    </location>
</feature>
<reference evidence="11 12" key="1">
    <citation type="submission" date="2015-09" db="EMBL/GenBank/DDBJ databases">
        <title>Draft genome of the scarab beetle Oryctes borbonicus.</title>
        <authorList>
            <person name="Meyer J.M."/>
            <person name="Markov G.V."/>
            <person name="Baskaran P."/>
            <person name="Herrmann M."/>
            <person name="Sommer R.J."/>
            <person name="Roedelsperger C."/>
        </authorList>
    </citation>
    <scope>NUCLEOTIDE SEQUENCE [LARGE SCALE GENOMIC DNA]</scope>
    <source>
        <strain evidence="11">OB123</strain>
        <tissue evidence="11">Whole animal</tissue>
    </source>
</reference>
<evidence type="ECO:0000256" key="2">
    <source>
        <dbReference type="ARBA" id="ARBA00007092"/>
    </source>
</evidence>
<keyword evidence="6 7" id="KW-0460">Magnesium</keyword>
<dbReference type="PANTHER" id="PTHR22748">
    <property type="entry name" value="AP ENDONUCLEASE"/>
    <property type="match status" value="1"/>
</dbReference>
<gene>
    <name evidence="11" type="ORF">AMK59_3497</name>
</gene>
<dbReference type="InterPro" id="IPR004808">
    <property type="entry name" value="AP_endonuc_1"/>
</dbReference>
<comment type="similarity">
    <text evidence="2 8">Belongs to the DNA repair enzymes AP/ExoA family.</text>
</comment>
<dbReference type="SUPFAM" id="SSF56219">
    <property type="entry name" value="DNase I-like"/>
    <property type="match status" value="1"/>
</dbReference>
<comment type="catalytic activity">
    <reaction evidence="1">
        <text>Exonucleolytic cleavage in the 3'- to 5'-direction to yield nucleoside 5'-phosphates.</text>
        <dbReference type="EC" id="3.1.11.2"/>
    </reaction>
</comment>
<dbReference type="GO" id="GO:0006284">
    <property type="term" value="P:base-excision repair"/>
    <property type="evidence" value="ECO:0007669"/>
    <property type="project" value="TreeGrafter"/>
</dbReference>
<evidence type="ECO:0000256" key="5">
    <source>
        <dbReference type="ARBA" id="ARBA00022801"/>
    </source>
</evidence>
<proteinExistence type="inferred from homology"/>
<sequence>MPPKRKAAAAKNLTVDEVVQNGSEPLDSPKAKRGKAPKTVEKIVEEVTTTRSTRARTAALAVVEKQVVDDKKVSFHDESTAKKKKPPASTERTTKAKSTRGAKKGDEKIKKTTTAKAKVPKKKPDNSESEDELQAKKSRGKPKGEPLQNQTDTDFSTMDFTCSKQNALGMLSNFKISSWNVDGVRAWLKKKGLEYVEHEQPDILCLQEIKCSKDKIPHELDKYMDYKTYWCPSEKEGYAGVAVFSKVDPLSLEYGIGNEEFDNEGRCITAEYEEFYLVNVYVPNAG</sequence>
<dbReference type="GO" id="GO:0046872">
    <property type="term" value="F:metal ion binding"/>
    <property type="evidence" value="ECO:0007669"/>
    <property type="project" value="UniProtKB-KW"/>
</dbReference>
<feature type="binding site" evidence="7">
    <location>
        <position position="208"/>
    </location>
    <ligand>
        <name>Mg(2+)</name>
        <dbReference type="ChEBI" id="CHEBI:18420"/>
        <label>1</label>
    </ligand>
</feature>
<dbReference type="GO" id="GO:0008081">
    <property type="term" value="F:phosphoric diester hydrolase activity"/>
    <property type="evidence" value="ECO:0007669"/>
    <property type="project" value="TreeGrafter"/>
</dbReference>
<protein>
    <recommendedName>
        <fullName evidence="3">exodeoxyribonuclease III</fullName>
        <ecNumber evidence="3">3.1.11.2</ecNumber>
    </recommendedName>
</protein>
<dbReference type="EMBL" id="LJIG01009402">
    <property type="protein sequence ID" value="KRT83152.1"/>
    <property type="molecule type" value="Genomic_DNA"/>
</dbReference>
<dbReference type="Pfam" id="PF03372">
    <property type="entry name" value="Exo_endo_phos"/>
    <property type="match status" value="1"/>
</dbReference>
<dbReference type="EC" id="3.1.11.2" evidence="3"/>
<dbReference type="Proteomes" id="UP000051574">
    <property type="component" value="Unassembled WGS sequence"/>
</dbReference>
<evidence type="ECO:0000256" key="8">
    <source>
        <dbReference type="RuleBase" id="RU362131"/>
    </source>
</evidence>
<dbReference type="GO" id="GO:0003677">
    <property type="term" value="F:DNA binding"/>
    <property type="evidence" value="ECO:0007669"/>
    <property type="project" value="InterPro"/>
</dbReference>
<dbReference type="NCBIfam" id="TIGR00633">
    <property type="entry name" value="xth"/>
    <property type="match status" value="1"/>
</dbReference>
<evidence type="ECO:0000259" key="10">
    <source>
        <dbReference type="Pfam" id="PF03372"/>
    </source>
</evidence>
<comment type="caution">
    <text evidence="11">The sequence shown here is derived from an EMBL/GenBank/DDBJ whole genome shotgun (WGS) entry which is preliminary data.</text>
</comment>
<keyword evidence="12" id="KW-1185">Reference proteome</keyword>
<keyword evidence="8" id="KW-0227">DNA damage</keyword>
<keyword evidence="5" id="KW-0378">Hydrolase</keyword>
<dbReference type="GO" id="GO:0005634">
    <property type="term" value="C:nucleus"/>
    <property type="evidence" value="ECO:0007669"/>
    <property type="project" value="TreeGrafter"/>
</dbReference>
<organism evidence="11 12">
    <name type="scientific">Oryctes borbonicus</name>
    <dbReference type="NCBI Taxonomy" id="1629725"/>
    <lineage>
        <taxon>Eukaryota</taxon>
        <taxon>Metazoa</taxon>
        <taxon>Ecdysozoa</taxon>
        <taxon>Arthropoda</taxon>
        <taxon>Hexapoda</taxon>
        <taxon>Insecta</taxon>
        <taxon>Pterygota</taxon>
        <taxon>Neoptera</taxon>
        <taxon>Endopterygota</taxon>
        <taxon>Coleoptera</taxon>
        <taxon>Polyphaga</taxon>
        <taxon>Scarabaeiformia</taxon>
        <taxon>Scarabaeidae</taxon>
        <taxon>Dynastinae</taxon>
        <taxon>Oryctes</taxon>
    </lineage>
</organism>
<evidence type="ECO:0000313" key="12">
    <source>
        <dbReference type="Proteomes" id="UP000051574"/>
    </source>
</evidence>
<dbReference type="GO" id="GO:0008311">
    <property type="term" value="F:double-stranded DNA 3'-5' DNA exonuclease activity"/>
    <property type="evidence" value="ECO:0007669"/>
    <property type="project" value="UniProtKB-EC"/>
</dbReference>
<evidence type="ECO:0000256" key="4">
    <source>
        <dbReference type="ARBA" id="ARBA00022723"/>
    </source>
</evidence>
<dbReference type="OrthoDB" id="498125at2759"/>
<evidence type="ECO:0000313" key="11">
    <source>
        <dbReference type="EMBL" id="KRT83152.1"/>
    </source>
</evidence>
<feature type="domain" description="Endonuclease/exonuclease/phosphatase" evidence="10">
    <location>
        <begin position="178"/>
        <end position="281"/>
    </location>
</feature>
<name>A0A0T6B740_9SCAR</name>
<feature type="region of interest" description="Disordered" evidence="9">
    <location>
        <begin position="65"/>
        <end position="156"/>
    </location>
</feature>
<evidence type="ECO:0000256" key="7">
    <source>
        <dbReference type="PIRSR" id="PIRSR604808-2"/>
    </source>
</evidence>